<evidence type="ECO:0000313" key="3">
    <source>
        <dbReference type="Proteomes" id="UP000095765"/>
    </source>
</evidence>
<keyword evidence="1" id="KW-0732">Signal</keyword>
<dbReference type="PROSITE" id="PS51257">
    <property type="entry name" value="PROKAR_LIPOPROTEIN"/>
    <property type="match status" value="1"/>
</dbReference>
<gene>
    <name evidence="2" type="ORF">ERS852551_02141</name>
</gene>
<name>A0A174RLT8_9FIRM</name>
<evidence type="ECO:0000256" key="1">
    <source>
        <dbReference type="SAM" id="SignalP"/>
    </source>
</evidence>
<proteinExistence type="predicted"/>
<evidence type="ECO:0000313" key="2">
    <source>
        <dbReference type="EMBL" id="CUP84707.1"/>
    </source>
</evidence>
<protein>
    <recommendedName>
        <fullName evidence="4">Lipoprotein</fullName>
    </recommendedName>
</protein>
<evidence type="ECO:0008006" key="4">
    <source>
        <dbReference type="Google" id="ProtNLM"/>
    </source>
</evidence>
<sequence length="488" mass="53948">MKRLITTMLTACLLCSCAPRTAAPQDMDTGLERSVMPDRLAASSPAVSSAVMPSETLMTQTPQTDWIEAASPDGTVQTRLRLREPSERPFAVSSVVWNEEKEQFAAIYNCSAYRGEYPWQIYRENAWVEIQTFDRNGMPLRQIRTNVMPMTDSIEGEVLDYAPCAYQGDWISFHAGDLWPAYIFVNDETGEVRSEPAQRVCMDGELFALYDYEPERTVRLVSEGEVLKTVFLPELGTGFGVQLDHAARDGSDPVAFVLDAQAQSARISAGPSSVLIDFEAESASLERQYTHEQLEEQLAQSADGRKILWSAQTGGMGDGFWSELVLEDVATGTLTYLSDEDGPAIPVFGPGHLFLVNRIGSMTIYDADTAAPAAEQLAFDYGDRPDEPDWFTLGCAWDTDNQRWMVAYRAGGWGVSGSFDEQTPLLIDVFDAQGQKLCTVETGVKIPFSHKNYAVTVQLFPEGDNIRIYEPISGLLSVAALELQEDLA</sequence>
<dbReference type="RefSeq" id="WP_055245359.1">
    <property type="nucleotide sequence ID" value="NZ_CABIWA010000003.1"/>
</dbReference>
<dbReference type="EMBL" id="CZBE01000014">
    <property type="protein sequence ID" value="CUP84707.1"/>
    <property type="molecule type" value="Genomic_DNA"/>
</dbReference>
<accession>A0A174RLT8</accession>
<dbReference type="SUPFAM" id="SSF69304">
    <property type="entry name" value="Tricorn protease N-terminal domain"/>
    <property type="match status" value="1"/>
</dbReference>
<feature type="signal peptide" evidence="1">
    <location>
        <begin position="1"/>
        <end position="22"/>
    </location>
</feature>
<reference evidence="2 3" key="1">
    <citation type="submission" date="2015-09" db="EMBL/GenBank/DDBJ databases">
        <authorList>
            <consortium name="Pathogen Informatics"/>
        </authorList>
    </citation>
    <scope>NUCLEOTIDE SEQUENCE [LARGE SCALE GENOMIC DNA]</scope>
    <source>
        <strain evidence="2 3">2789STDY5834939</strain>
    </source>
</reference>
<feature type="chain" id="PRO_5008032051" description="Lipoprotein" evidence="1">
    <location>
        <begin position="23"/>
        <end position="488"/>
    </location>
</feature>
<dbReference type="OrthoDB" id="9881253at2"/>
<organism evidence="2 3">
    <name type="scientific">Anaerotruncus colihominis</name>
    <dbReference type="NCBI Taxonomy" id="169435"/>
    <lineage>
        <taxon>Bacteria</taxon>
        <taxon>Bacillati</taxon>
        <taxon>Bacillota</taxon>
        <taxon>Clostridia</taxon>
        <taxon>Eubacteriales</taxon>
        <taxon>Oscillospiraceae</taxon>
        <taxon>Anaerotruncus</taxon>
    </lineage>
</organism>
<dbReference type="Proteomes" id="UP000095765">
    <property type="component" value="Unassembled WGS sequence"/>
</dbReference>
<dbReference type="AlphaFoldDB" id="A0A174RLT8"/>